<dbReference type="AlphaFoldDB" id="S8EV87"/>
<protein>
    <submittedName>
        <fullName evidence="2">Uncharacterized protein</fullName>
    </submittedName>
</protein>
<organism evidence="2 3">
    <name type="scientific">Fomitopsis schrenkii</name>
    <name type="common">Brown rot fungus</name>
    <dbReference type="NCBI Taxonomy" id="2126942"/>
    <lineage>
        <taxon>Eukaryota</taxon>
        <taxon>Fungi</taxon>
        <taxon>Dikarya</taxon>
        <taxon>Basidiomycota</taxon>
        <taxon>Agaricomycotina</taxon>
        <taxon>Agaricomycetes</taxon>
        <taxon>Polyporales</taxon>
        <taxon>Fomitopsis</taxon>
    </lineage>
</organism>
<dbReference type="InParanoid" id="S8EV87"/>
<dbReference type="OrthoDB" id="2804332at2759"/>
<evidence type="ECO:0000313" key="2">
    <source>
        <dbReference type="EMBL" id="EPS93585.1"/>
    </source>
</evidence>
<dbReference type="Proteomes" id="UP000015241">
    <property type="component" value="Unassembled WGS sequence"/>
</dbReference>
<dbReference type="EMBL" id="KE504267">
    <property type="protein sequence ID" value="EPS93585.1"/>
    <property type="molecule type" value="Genomic_DNA"/>
</dbReference>
<keyword evidence="3" id="KW-1185">Reference proteome</keyword>
<reference evidence="2 3" key="1">
    <citation type="journal article" date="2012" name="Science">
        <title>The Paleozoic origin of enzymatic lignin decomposition reconstructed from 31 fungal genomes.</title>
        <authorList>
            <person name="Floudas D."/>
            <person name="Binder M."/>
            <person name="Riley R."/>
            <person name="Barry K."/>
            <person name="Blanchette R.A."/>
            <person name="Henrissat B."/>
            <person name="Martinez A.T."/>
            <person name="Otillar R."/>
            <person name="Spatafora J.W."/>
            <person name="Yadav J.S."/>
            <person name="Aerts A."/>
            <person name="Benoit I."/>
            <person name="Boyd A."/>
            <person name="Carlson A."/>
            <person name="Copeland A."/>
            <person name="Coutinho P.M."/>
            <person name="de Vries R.P."/>
            <person name="Ferreira P."/>
            <person name="Findley K."/>
            <person name="Foster B."/>
            <person name="Gaskell J."/>
            <person name="Glotzer D."/>
            <person name="Gorecki P."/>
            <person name="Heitman J."/>
            <person name="Hesse C."/>
            <person name="Hori C."/>
            <person name="Igarashi K."/>
            <person name="Jurgens J.A."/>
            <person name="Kallen N."/>
            <person name="Kersten P."/>
            <person name="Kohler A."/>
            <person name="Kuees U."/>
            <person name="Kumar T.K.A."/>
            <person name="Kuo A."/>
            <person name="LaButti K."/>
            <person name="Larrondo L.F."/>
            <person name="Lindquist E."/>
            <person name="Ling A."/>
            <person name="Lombard V."/>
            <person name="Lucas S."/>
            <person name="Lundell T."/>
            <person name="Martin R."/>
            <person name="McLaughlin D.J."/>
            <person name="Morgenstern I."/>
            <person name="Morin E."/>
            <person name="Murat C."/>
            <person name="Nagy L.G."/>
            <person name="Nolan M."/>
            <person name="Ohm R.A."/>
            <person name="Patyshakuliyeva A."/>
            <person name="Rokas A."/>
            <person name="Ruiz-Duenas F.J."/>
            <person name="Sabat G."/>
            <person name="Salamov A."/>
            <person name="Samejima M."/>
            <person name="Schmutz J."/>
            <person name="Slot J.C."/>
            <person name="St John F."/>
            <person name="Stenlid J."/>
            <person name="Sun H."/>
            <person name="Sun S."/>
            <person name="Syed K."/>
            <person name="Tsang A."/>
            <person name="Wiebenga A."/>
            <person name="Young D."/>
            <person name="Pisabarro A."/>
            <person name="Eastwood D.C."/>
            <person name="Martin F."/>
            <person name="Cullen D."/>
            <person name="Grigoriev I.V."/>
            <person name="Hibbett D.S."/>
        </authorList>
    </citation>
    <scope>NUCLEOTIDE SEQUENCE</scope>
    <source>
        <strain evidence="3">FP-58527</strain>
    </source>
</reference>
<evidence type="ECO:0000256" key="1">
    <source>
        <dbReference type="SAM" id="MobiDB-lite"/>
    </source>
</evidence>
<dbReference type="HOGENOM" id="CLU_016057_2_1_1"/>
<feature type="region of interest" description="Disordered" evidence="1">
    <location>
        <begin position="287"/>
        <end position="341"/>
    </location>
</feature>
<dbReference type="eggNOG" id="ENOG502T2QY">
    <property type="taxonomic scope" value="Eukaryota"/>
</dbReference>
<sequence length="647" mass="72170">MRDDAVVTTPNANWMPEFPVASPGRICTRFDGRWGPQEYSLWPQLYHPRVAHHACIPTKGARIERMDCLLDALWEEVSENEWASDPACGVPELGFLSSTCTASIKAAARRVVFEFGQAAGAPAQKKYGHHLCATLEQAQDRLIILPTWRAHAIALAAHIRRLCLELCGLIVYLTILQPRAADKTFRAKGPLPVRGAFTSEAATAQQLHRLGIPVWFIQPLTKTLRVVGVVLHPTPISSILSDTLSQPRLYSGGGDMAGVVQHPGDWPFKMQEEALKSLVELALPPLPRDEVTTSDEPAAKRVKLNESIGSSNTQGPASGKSRRTHRGTCARAPQPSQPIAAHPSLQYRPPTACAVPSVWADALAAVGVLPAPPSAATYYWPPPFSFENGGAKVARYIHNYVRIRGFCQQRLLDPSLGASPLRIAEWRDALWGDYNVHELDGSSAGPTKQKKERQEIQQNIRRLFSRTAGLASYRPDDTAVFNEKTIDLDGVNDPVVRAQVAWEAHEVNWRCELRELDALLTGSREWTVLARWERETSVSRVWESDGTGLRLFPRWGGSLQVLCGKWRAPPEQHWEQSGRTLSEFVRVMQRWPGLPQELKIPQPELIMDYNADQFLVAMRAAVNFYVRVFVDTFHRLPTPPAVLPEDW</sequence>
<feature type="compositionally biased region" description="Polar residues" evidence="1">
    <location>
        <begin position="307"/>
        <end position="316"/>
    </location>
</feature>
<name>S8EV87_FOMSC</name>
<evidence type="ECO:0000313" key="3">
    <source>
        <dbReference type="Proteomes" id="UP000015241"/>
    </source>
</evidence>
<proteinExistence type="predicted"/>
<accession>S8EV87</accession>
<gene>
    <name evidence="2" type="ORF">FOMPIDRAFT_1135899</name>
</gene>